<evidence type="ECO:0000313" key="2">
    <source>
        <dbReference type="Proteomes" id="UP001205105"/>
    </source>
</evidence>
<dbReference type="AlphaFoldDB" id="A0AAD5H4P5"/>
<dbReference type="PANTHER" id="PTHR35128">
    <property type="entry name" value="SECRETION-REGULATING GUANINE NUCLEOTIDE EXCHANGE FACTOR"/>
    <property type="match status" value="1"/>
</dbReference>
<name>A0AAD5H4P5_9CHLO</name>
<proteinExistence type="predicted"/>
<sequence>MAQNISELETLWEVPPLPTGVLFVAHGCNHAAADFWPPSERCPHCTGLPQERLVRLAALARGYAVVAISSMDREKQCWHNTQADKSEDVQVVFLPSCHAAQRVPGILKQVVAEERLGQLPLFAFGASSGGGFVLRLAQAMPEVQGIIAQIVPARPALLKRRGGQPFPPTLFVHMAERDPEWAAQIEETLPYCRGKGIPAAEVRISPQPVTAELLLTSTRLNRSMAEAIVNALAAGGFLDTGGYVREDPREGQAAWQAALLPVLGSQGWEGVAKDVGQLLNVAYAQHELTGGSTDAALAWLEAGGAASIDELLRHATGQHEAVQQQQHA</sequence>
<dbReference type="InterPro" id="IPR029058">
    <property type="entry name" value="AB_hydrolase_fold"/>
</dbReference>
<gene>
    <name evidence="1" type="ORF">COHA_002669</name>
</gene>
<reference evidence="1" key="1">
    <citation type="submission" date="2020-11" db="EMBL/GenBank/DDBJ databases">
        <title>Chlorella ohadii genome sequencing and assembly.</title>
        <authorList>
            <person name="Murik O."/>
            <person name="Treves H."/>
            <person name="Kedem I."/>
            <person name="Shotland Y."/>
            <person name="Kaplan A."/>
        </authorList>
    </citation>
    <scope>NUCLEOTIDE SEQUENCE</scope>
    <source>
        <strain evidence="1">1</strain>
    </source>
</reference>
<evidence type="ECO:0000313" key="1">
    <source>
        <dbReference type="EMBL" id="KAI7843771.1"/>
    </source>
</evidence>
<keyword evidence="2" id="KW-1185">Reference proteome</keyword>
<protein>
    <submittedName>
        <fullName evidence="1">Uncharacterized protein</fullName>
    </submittedName>
</protein>
<dbReference type="Gene3D" id="3.40.50.1820">
    <property type="entry name" value="alpha/beta hydrolase"/>
    <property type="match status" value="1"/>
</dbReference>
<dbReference type="PANTHER" id="PTHR35128:SF1">
    <property type="entry name" value="SECRETION-REGULATING GUANINE NUCLEOTIDE EXCHANGE FACTOR"/>
    <property type="match status" value="1"/>
</dbReference>
<organism evidence="1 2">
    <name type="scientific">Chlorella ohadii</name>
    <dbReference type="NCBI Taxonomy" id="2649997"/>
    <lineage>
        <taxon>Eukaryota</taxon>
        <taxon>Viridiplantae</taxon>
        <taxon>Chlorophyta</taxon>
        <taxon>core chlorophytes</taxon>
        <taxon>Trebouxiophyceae</taxon>
        <taxon>Chlorellales</taxon>
        <taxon>Chlorellaceae</taxon>
        <taxon>Chlorella clade</taxon>
        <taxon>Chlorella</taxon>
    </lineage>
</organism>
<dbReference type="SUPFAM" id="SSF53474">
    <property type="entry name" value="alpha/beta-Hydrolases"/>
    <property type="match status" value="1"/>
</dbReference>
<comment type="caution">
    <text evidence="1">The sequence shown here is derived from an EMBL/GenBank/DDBJ whole genome shotgun (WGS) entry which is preliminary data.</text>
</comment>
<dbReference type="EMBL" id="JADXDR010000036">
    <property type="protein sequence ID" value="KAI7843771.1"/>
    <property type="molecule type" value="Genomic_DNA"/>
</dbReference>
<accession>A0AAD5H4P5</accession>
<dbReference type="Proteomes" id="UP001205105">
    <property type="component" value="Unassembled WGS sequence"/>
</dbReference>